<evidence type="ECO:0000256" key="2">
    <source>
        <dbReference type="ARBA" id="ARBA00022679"/>
    </source>
</evidence>
<feature type="domain" description="CheR-type methyltransferase" evidence="5">
    <location>
        <begin position="24"/>
        <end position="269"/>
    </location>
</feature>
<name>A0ABY1ZQP0_9GAMM</name>
<dbReference type="CDD" id="cd02440">
    <property type="entry name" value="AdoMet_MTases"/>
    <property type="match status" value="1"/>
</dbReference>
<dbReference type="EMBL" id="SJDL01000007">
    <property type="protein sequence ID" value="TBW57649.1"/>
    <property type="molecule type" value="Genomic_DNA"/>
</dbReference>
<dbReference type="PANTHER" id="PTHR24422">
    <property type="entry name" value="CHEMOTAXIS PROTEIN METHYLTRANSFERASE"/>
    <property type="match status" value="1"/>
</dbReference>
<keyword evidence="1" id="KW-0489">Methyltransferase</keyword>
<dbReference type="InterPro" id="IPR011990">
    <property type="entry name" value="TPR-like_helical_dom_sf"/>
</dbReference>
<keyword evidence="3" id="KW-0949">S-adenosyl-L-methionine</keyword>
<dbReference type="RefSeq" id="WP_131480154.1">
    <property type="nucleotide sequence ID" value="NZ_SJDL01000007.1"/>
</dbReference>
<dbReference type="InterPro" id="IPR022642">
    <property type="entry name" value="CheR_C"/>
</dbReference>
<dbReference type="Proteomes" id="UP000313645">
    <property type="component" value="Unassembled WGS sequence"/>
</dbReference>
<protein>
    <submittedName>
        <fullName evidence="6">Protein-glutamate O-methyltransferase CheR</fullName>
    </submittedName>
</protein>
<dbReference type="PRINTS" id="PR00996">
    <property type="entry name" value="CHERMTFRASE"/>
</dbReference>
<evidence type="ECO:0000313" key="7">
    <source>
        <dbReference type="Proteomes" id="UP000313645"/>
    </source>
</evidence>
<reference evidence="6 7" key="1">
    <citation type="submission" date="2019-02" db="EMBL/GenBank/DDBJ databases">
        <title>Marinobacter halodurans sp. nov., a marine bacterium isolated from sea tidal flat.</title>
        <authorList>
            <person name="Yoo Y."/>
            <person name="Lee D.W."/>
            <person name="Kim B.S."/>
            <person name="Kim J.-J."/>
        </authorList>
    </citation>
    <scope>NUCLEOTIDE SEQUENCE [LARGE SCALE GENOMIC DNA]</scope>
    <source>
        <strain evidence="6 7">YJ-S3-2</strain>
    </source>
</reference>
<feature type="region of interest" description="Disordered" evidence="4">
    <location>
        <begin position="313"/>
        <end position="345"/>
    </location>
</feature>
<dbReference type="SUPFAM" id="SSF53335">
    <property type="entry name" value="S-adenosyl-L-methionine-dependent methyltransferases"/>
    <property type="match status" value="1"/>
</dbReference>
<comment type="caution">
    <text evidence="6">The sequence shown here is derived from an EMBL/GenBank/DDBJ whole genome shotgun (WGS) entry which is preliminary data.</text>
</comment>
<evidence type="ECO:0000256" key="1">
    <source>
        <dbReference type="ARBA" id="ARBA00022603"/>
    </source>
</evidence>
<dbReference type="InterPro" id="IPR029063">
    <property type="entry name" value="SAM-dependent_MTases_sf"/>
</dbReference>
<dbReference type="SUPFAM" id="SSF48452">
    <property type="entry name" value="TPR-like"/>
    <property type="match status" value="1"/>
</dbReference>
<dbReference type="Gene3D" id="3.40.50.150">
    <property type="entry name" value="Vaccinia Virus protein VP39"/>
    <property type="match status" value="1"/>
</dbReference>
<dbReference type="InterPro" id="IPR050903">
    <property type="entry name" value="Bact_Chemotaxis_MeTrfase"/>
</dbReference>
<keyword evidence="7" id="KW-1185">Reference proteome</keyword>
<evidence type="ECO:0000256" key="3">
    <source>
        <dbReference type="ARBA" id="ARBA00022691"/>
    </source>
</evidence>
<keyword evidence="2" id="KW-0808">Transferase</keyword>
<evidence type="ECO:0000259" key="5">
    <source>
        <dbReference type="PROSITE" id="PS50123"/>
    </source>
</evidence>
<dbReference type="SMART" id="SM00138">
    <property type="entry name" value="MeTrc"/>
    <property type="match status" value="1"/>
</dbReference>
<dbReference type="PROSITE" id="PS50123">
    <property type="entry name" value="CHER"/>
    <property type="match status" value="1"/>
</dbReference>
<proteinExistence type="predicted"/>
<gene>
    <name evidence="6" type="ORF">EZI54_06315</name>
</gene>
<sequence length="485" mass="53677">MRWGHEVMPVGVDPDLLAACQRTVRRRWGLDFPVKRWPDLERQLINLASALELGCPATFAARVAEGQLVEREWQALASALTVGETYFLRDQVFFEHLIRHALTPLIARRRAEGHKRLRIWSAGCSSGEETYSLAIFLRQLLPDMGDWSLRILGTDIDERALAKARAGRYGAWSFRQVEPAWRSRYFRAVDGKYWQIEDDIRQSVEFAHLNLSERGDFEREWATAECDLILCRYVLMYFQPDQALAALRRLKDYLAREGVLAVAAVESLPVDAAGLSAVPVPGALLLRAVDAPGTLAPPVHGVADRLDTAVSVAPAAPTAPPSSTGPSPVKEAVSRQSETARPALPVSESGGVAAMLQTARELADRHQLSAALKTLDDVVARDPTCLDAYWLLSAVRLEQGEREDARRQLGFVLYLAPDLALAHYQHGLVCQGLGRHDEGRRSLKNCLRLLADASPDEPVREGEGLTVGDLRTLVETALRGFDSEQ</sequence>
<dbReference type="Gene3D" id="1.25.40.10">
    <property type="entry name" value="Tetratricopeptide repeat domain"/>
    <property type="match status" value="1"/>
</dbReference>
<evidence type="ECO:0000313" key="6">
    <source>
        <dbReference type="EMBL" id="TBW57649.1"/>
    </source>
</evidence>
<organism evidence="6 7">
    <name type="scientific">Marinobacter halodurans</name>
    <dbReference type="NCBI Taxonomy" id="2528979"/>
    <lineage>
        <taxon>Bacteria</taxon>
        <taxon>Pseudomonadati</taxon>
        <taxon>Pseudomonadota</taxon>
        <taxon>Gammaproteobacteria</taxon>
        <taxon>Pseudomonadales</taxon>
        <taxon>Marinobacteraceae</taxon>
        <taxon>Marinobacter</taxon>
    </lineage>
</organism>
<accession>A0ABY1ZQP0</accession>
<feature type="compositionally biased region" description="Low complexity" evidence="4">
    <location>
        <begin position="313"/>
        <end position="329"/>
    </location>
</feature>
<dbReference type="PANTHER" id="PTHR24422:SF19">
    <property type="entry name" value="CHEMOTAXIS PROTEIN METHYLTRANSFERASE"/>
    <property type="match status" value="1"/>
</dbReference>
<dbReference type="InterPro" id="IPR000780">
    <property type="entry name" value="CheR_MeTrfase"/>
</dbReference>
<dbReference type="Pfam" id="PF01739">
    <property type="entry name" value="CheR"/>
    <property type="match status" value="1"/>
</dbReference>
<evidence type="ECO:0000256" key="4">
    <source>
        <dbReference type="SAM" id="MobiDB-lite"/>
    </source>
</evidence>